<proteinExistence type="predicted"/>
<name>A0A0F3RLM1_ORITS</name>
<evidence type="ECO:0000313" key="2">
    <source>
        <dbReference type="Proteomes" id="UP000033580"/>
    </source>
</evidence>
<gene>
    <name evidence="1" type="primary">ileS</name>
    <name evidence="1" type="ORF">OTUT144_1010</name>
</gene>
<keyword evidence="1" id="KW-0436">Ligase</keyword>
<accession>A0A0F3RLM1</accession>
<comment type="caution">
    <text evidence="1">The sequence shown here is derived from an EMBL/GenBank/DDBJ whole genome shotgun (WGS) entry which is preliminary data.</text>
</comment>
<evidence type="ECO:0000313" key="1">
    <source>
        <dbReference type="EMBL" id="KJW06941.1"/>
    </source>
</evidence>
<dbReference type="Proteomes" id="UP000033580">
    <property type="component" value="Unassembled WGS sequence"/>
</dbReference>
<sequence length="58" mass="6392">LEISSTGTEINNAIDKCKSIITQQTLSSICTIDVYDYVYSDKIGNDTVTIKIAKAVRH</sequence>
<dbReference type="EC" id="6.1.1.5" evidence="1"/>
<protein>
    <submittedName>
        <fullName evidence="1">Isoleucyl-tRNA synthetase domain protein</fullName>
        <ecNumber evidence="1">6.1.1.5</ecNumber>
    </submittedName>
</protein>
<dbReference type="EMBL" id="LAOR01000068">
    <property type="protein sequence ID" value="KJW06941.1"/>
    <property type="molecule type" value="Genomic_DNA"/>
</dbReference>
<dbReference type="PATRIC" id="fig|1441384.3.peg.2076"/>
<dbReference type="GO" id="GO:0004822">
    <property type="term" value="F:isoleucine-tRNA ligase activity"/>
    <property type="evidence" value="ECO:0007669"/>
    <property type="project" value="UniProtKB-EC"/>
</dbReference>
<dbReference type="AlphaFoldDB" id="A0A0F3RLM1"/>
<reference evidence="1 2" key="1">
    <citation type="submission" date="2015-01" db="EMBL/GenBank/DDBJ databases">
        <title>Genome Sequencing of Rickettsiales.</title>
        <authorList>
            <person name="Daugherty S.C."/>
            <person name="Su Q."/>
            <person name="Abolude K."/>
            <person name="Beier-Sexton M."/>
            <person name="Carlyon J.A."/>
            <person name="Carter R."/>
            <person name="Day N.P."/>
            <person name="Dumler S.J."/>
            <person name="Dyachenko V."/>
            <person name="Godinez A."/>
            <person name="Kurtti T.J."/>
            <person name="Lichay M."/>
            <person name="Mullins K.E."/>
            <person name="Ott S."/>
            <person name="Pappas-Brown V."/>
            <person name="Paris D.H."/>
            <person name="Patel P."/>
            <person name="Richards A.L."/>
            <person name="Sadzewicz L."/>
            <person name="Sears K."/>
            <person name="Seidman D."/>
            <person name="Sengamalay N."/>
            <person name="Stenos J."/>
            <person name="Tallon L.J."/>
            <person name="Vincent G."/>
            <person name="Fraser C.M."/>
            <person name="Munderloh U."/>
            <person name="Dunning-Hotopp J.C."/>
        </authorList>
    </citation>
    <scope>NUCLEOTIDE SEQUENCE [LARGE SCALE GENOMIC DNA]</scope>
    <source>
        <strain evidence="1 2">UT144</strain>
    </source>
</reference>
<keyword evidence="1" id="KW-0030">Aminoacyl-tRNA synthetase</keyword>
<organism evidence="1 2">
    <name type="scientific">Orientia tsutsugamushi str. UT144</name>
    <dbReference type="NCBI Taxonomy" id="1441384"/>
    <lineage>
        <taxon>Bacteria</taxon>
        <taxon>Pseudomonadati</taxon>
        <taxon>Pseudomonadota</taxon>
        <taxon>Alphaproteobacteria</taxon>
        <taxon>Rickettsiales</taxon>
        <taxon>Rickettsiaceae</taxon>
        <taxon>Rickettsieae</taxon>
        <taxon>Orientia</taxon>
    </lineage>
</organism>
<feature type="non-terminal residue" evidence="1">
    <location>
        <position position="1"/>
    </location>
</feature>